<dbReference type="InterPro" id="IPR016187">
    <property type="entry name" value="CTDL_fold"/>
</dbReference>
<keyword evidence="7" id="KW-0646">Protease inhibitor</keyword>
<keyword evidence="9" id="KW-1133">Transmembrane helix</keyword>
<evidence type="ECO:0000256" key="7">
    <source>
        <dbReference type="ARBA" id="ARBA00022900"/>
    </source>
</evidence>
<dbReference type="SUPFAM" id="SSF56436">
    <property type="entry name" value="C-type lectin-like"/>
    <property type="match status" value="1"/>
</dbReference>
<evidence type="ECO:0000259" key="15">
    <source>
        <dbReference type="PROSITE" id="PS50041"/>
    </source>
</evidence>
<gene>
    <name evidence="17" type="ORF">QR680_017851</name>
</gene>
<dbReference type="PANTHER" id="PTHR19300">
    <property type="entry name" value="BETA-1,4-GALACTOSYLTRANSFERASE"/>
    <property type="match status" value="1"/>
</dbReference>
<dbReference type="Gene3D" id="2.10.25.10">
    <property type="entry name" value="Laminin"/>
    <property type="match status" value="1"/>
</dbReference>
<dbReference type="PROSITE" id="PS51233">
    <property type="entry name" value="VWFD"/>
    <property type="match status" value="1"/>
</dbReference>
<comment type="subcellular location">
    <subcellularLocation>
        <location evidence="1">Membrane</location>
        <topology evidence="1">Single-pass type II membrane protein</topology>
    </subcellularLocation>
</comment>
<dbReference type="EMBL" id="JAUCMV010000004">
    <property type="protein sequence ID" value="KAK0405201.1"/>
    <property type="molecule type" value="Genomic_DNA"/>
</dbReference>
<evidence type="ECO:0000256" key="9">
    <source>
        <dbReference type="ARBA" id="ARBA00022989"/>
    </source>
</evidence>
<dbReference type="GO" id="GO:0016020">
    <property type="term" value="C:membrane"/>
    <property type="evidence" value="ECO:0007669"/>
    <property type="project" value="UniProtKB-SubCell"/>
</dbReference>
<evidence type="ECO:0000256" key="4">
    <source>
        <dbReference type="ARBA" id="ARBA00022676"/>
    </source>
</evidence>
<dbReference type="InterPro" id="IPR027791">
    <property type="entry name" value="Galactosyl_T_C"/>
</dbReference>
<keyword evidence="11" id="KW-0325">Glycoprotein</keyword>
<evidence type="ECO:0008006" key="19">
    <source>
        <dbReference type="Google" id="ProtNLM"/>
    </source>
</evidence>
<feature type="compositionally biased region" description="Basic and acidic residues" evidence="13">
    <location>
        <begin position="1"/>
        <end position="14"/>
    </location>
</feature>
<dbReference type="Gene3D" id="3.90.550.10">
    <property type="entry name" value="Spore Coat Polysaccharide Biosynthesis Protein SpsA, Chain A"/>
    <property type="match status" value="1"/>
</dbReference>
<dbReference type="InterPro" id="IPR027995">
    <property type="entry name" value="Galactosyl_T_N"/>
</dbReference>
<dbReference type="PROSITE" id="PS50041">
    <property type="entry name" value="C_TYPE_LECTIN_2"/>
    <property type="match status" value="1"/>
</dbReference>
<dbReference type="SUPFAM" id="SSF57567">
    <property type="entry name" value="Serine protease inhibitors"/>
    <property type="match status" value="1"/>
</dbReference>
<evidence type="ECO:0000259" key="14">
    <source>
        <dbReference type="PROSITE" id="PS50026"/>
    </source>
</evidence>
<keyword evidence="5" id="KW-0808">Transferase</keyword>
<keyword evidence="8" id="KW-0735">Signal-anchor</keyword>
<name>A0AA39HG25_9BILA</name>
<keyword evidence="7" id="KW-0722">Serine protease inhibitor</keyword>
<dbReference type="InterPro" id="IPR025615">
    <property type="entry name" value="TILa_dom"/>
</dbReference>
<keyword evidence="18" id="KW-1185">Reference proteome</keyword>
<dbReference type="Proteomes" id="UP001175271">
    <property type="component" value="Unassembled WGS sequence"/>
</dbReference>
<dbReference type="InterPro" id="IPR001846">
    <property type="entry name" value="VWF_type-D"/>
</dbReference>
<feature type="domain" description="C-type lectin" evidence="15">
    <location>
        <begin position="320"/>
        <end position="438"/>
    </location>
</feature>
<dbReference type="GO" id="GO:0033842">
    <property type="term" value="F:N-acetyl-beta-glucosaminyl-derivative 4-beta-N-acetylgalactosaminyltransferase activity"/>
    <property type="evidence" value="ECO:0007669"/>
    <property type="project" value="TreeGrafter"/>
</dbReference>
<organism evidence="17 18">
    <name type="scientific">Steinernema hermaphroditum</name>
    <dbReference type="NCBI Taxonomy" id="289476"/>
    <lineage>
        <taxon>Eukaryota</taxon>
        <taxon>Metazoa</taxon>
        <taxon>Ecdysozoa</taxon>
        <taxon>Nematoda</taxon>
        <taxon>Chromadorea</taxon>
        <taxon>Rhabditida</taxon>
        <taxon>Tylenchina</taxon>
        <taxon>Panagrolaimomorpha</taxon>
        <taxon>Strongyloidoidea</taxon>
        <taxon>Steinernematidae</taxon>
        <taxon>Steinernema</taxon>
    </lineage>
</organism>
<evidence type="ECO:0000256" key="3">
    <source>
        <dbReference type="ARBA" id="ARBA00005735"/>
    </source>
</evidence>
<dbReference type="SUPFAM" id="SSF53448">
    <property type="entry name" value="Nucleotide-diphospho-sugar transferases"/>
    <property type="match status" value="1"/>
</dbReference>
<evidence type="ECO:0000256" key="13">
    <source>
        <dbReference type="SAM" id="MobiDB-lite"/>
    </source>
</evidence>
<keyword evidence="4" id="KW-0328">Glycosyltransferase</keyword>
<protein>
    <recommendedName>
        <fullName evidence="19">C-type lectin domain-containing protein</fullName>
    </recommendedName>
</protein>
<dbReference type="Pfam" id="PF02709">
    <property type="entry name" value="Glyco_transf_7C"/>
    <property type="match status" value="1"/>
</dbReference>
<keyword evidence="12" id="KW-0245">EGF-like domain</keyword>
<dbReference type="Pfam" id="PF13733">
    <property type="entry name" value="Glyco_transf_7N"/>
    <property type="match status" value="1"/>
</dbReference>
<dbReference type="PROSITE" id="PS50026">
    <property type="entry name" value="EGF_3"/>
    <property type="match status" value="1"/>
</dbReference>
<dbReference type="InterPro" id="IPR002919">
    <property type="entry name" value="TIL_dom"/>
</dbReference>
<dbReference type="Gene3D" id="3.10.100.10">
    <property type="entry name" value="Mannose-Binding Protein A, subunit A"/>
    <property type="match status" value="1"/>
</dbReference>
<evidence type="ECO:0000313" key="17">
    <source>
        <dbReference type="EMBL" id="KAK0405201.1"/>
    </source>
</evidence>
<dbReference type="Pfam" id="PF12714">
    <property type="entry name" value="TILa"/>
    <property type="match status" value="1"/>
</dbReference>
<evidence type="ECO:0000256" key="8">
    <source>
        <dbReference type="ARBA" id="ARBA00022968"/>
    </source>
</evidence>
<evidence type="ECO:0000256" key="1">
    <source>
        <dbReference type="ARBA" id="ARBA00004606"/>
    </source>
</evidence>
<dbReference type="GO" id="GO:0006688">
    <property type="term" value="P:glycosphingolipid biosynthetic process"/>
    <property type="evidence" value="ECO:0007669"/>
    <property type="project" value="TreeGrafter"/>
</dbReference>
<dbReference type="CDD" id="cd00037">
    <property type="entry name" value="CLECT"/>
    <property type="match status" value="1"/>
</dbReference>
<keyword evidence="6" id="KW-0812">Transmembrane</keyword>
<comment type="caution">
    <text evidence="17">The sequence shown here is derived from an EMBL/GenBank/DDBJ whole genome shotgun (WGS) entry which is preliminary data.</text>
</comment>
<evidence type="ECO:0000256" key="10">
    <source>
        <dbReference type="ARBA" id="ARBA00023136"/>
    </source>
</evidence>
<comment type="caution">
    <text evidence="12">Lacks conserved residue(s) required for the propagation of feature annotation.</text>
</comment>
<dbReference type="GO" id="GO:0005794">
    <property type="term" value="C:Golgi apparatus"/>
    <property type="evidence" value="ECO:0007669"/>
    <property type="project" value="TreeGrafter"/>
</dbReference>
<dbReference type="Pfam" id="PF01826">
    <property type="entry name" value="TIL"/>
    <property type="match status" value="1"/>
</dbReference>
<dbReference type="SMART" id="SM00216">
    <property type="entry name" value="VWD"/>
    <property type="match status" value="1"/>
</dbReference>
<feature type="domain" description="VWFD" evidence="16">
    <location>
        <begin position="583"/>
        <end position="786"/>
    </location>
</feature>
<dbReference type="PRINTS" id="PR02050">
    <property type="entry name" value="B14GALTRFASE"/>
</dbReference>
<comment type="pathway">
    <text evidence="2">Protein modification; protein glycosylation.</text>
</comment>
<feature type="compositionally biased region" description="Low complexity" evidence="13">
    <location>
        <begin position="480"/>
        <end position="499"/>
    </location>
</feature>
<evidence type="ECO:0000256" key="6">
    <source>
        <dbReference type="ARBA" id="ARBA00022692"/>
    </source>
</evidence>
<sequence>MFSRDAPKSEDSSTHDSLCPSTPPGLVGPIPVLFDVPALSEIEKLYPNMNDGGHGEPSTCRARHKVAVIVPFRDRKEHLPAFLHHMHSFLAKQQLNYTIFVVEQATGDTFNRGKLLNVGFVEALKSGDYACFIFHDVDLFPEDDRILYTCGDQPRHLSVAIDKFNYQLLYETIFGGAVAITRQQFELINGYSGAYWGWGGEDDDLYSRVILAGYNISRLPIEIARYKMIKHELDPGNSVNKCRHYLLALTHRMWRIDGLWNLDYKRISLTHNHLYTNVTVDLHEEKSRGWMRRMRTTLALLAFAATSLAQCPPDALSSADGKKCFHFVPQKTDFLGAEQMCQIFGGHLASAESNDDNAVIAKGARLHFKGEGSGYFWIGANKLADFESWKWTDQEKFGYSNWYSGETDIFEHNCVNVQASNGLWSPEPCCDLKPYVCERPVEKPSFTCPPPPTCPPTVTCPECPTAQPCPPATNPPATNPPATDAPTTTLSTKAPTEAPTQPPTKAPTTTLSTEAPTEPPTEPPTEAPTPKPTLPPTKPPAPGCNPNPCGSNADCFNIGEKVTCFCRQGFTGDPFVGCGTNSSNCVVQGDPHYKTFDGTLYDYQGTCPYILSQPCKLAPEDPKFYSVKVKNRKYRPAAAVSYVEEIEVLMAGQKLHISEQLNLLVNGVKTFYPFYFPSKADAQVTVEMRGRTVYVTNAEGVVIIYSQHYVNLKVPQLPEYVGRDGLCGFAGNLNNNCTDDLIGKDGTGLVQKNCRYPRDVATLKKIAAELDTWLTDDFGGWSGNCEKGGEIVNGLPDCDVAATGAQCTAIKQAIDGEGPFANCQGLGKEQLQQAYDNCAYDACYVPGSKCQSLTAFVDLCQQELGDANLPTWRQETGCPLDCAKTNPFSTYVSCMSGCQATCADQKPVAKCDKPCYDGCKCQDGYVLDSSQNPAKCVLAADCPCIDENGNSHPKGYSWITDNCTKKSVCLFGQIHTQPFDCPANAHCGLDAEYMGCECNPGFKWNTSKKDCIVA</sequence>
<dbReference type="PANTHER" id="PTHR19300:SF57">
    <property type="entry name" value="BETA-1,4-N-ACETYLGALACTOSAMINYLTRANSFERASE"/>
    <property type="match status" value="1"/>
</dbReference>
<dbReference type="CDD" id="cd00899">
    <property type="entry name" value="b4GalT"/>
    <property type="match status" value="1"/>
</dbReference>
<dbReference type="CDD" id="cd19941">
    <property type="entry name" value="TIL"/>
    <property type="match status" value="1"/>
</dbReference>
<evidence type="ECO:0000256" key="2">
    <source>
        <dbReference type="ARBA" id="ARBA00004922"/>
    </source>
</evidence>
<feature type="compositionally biased region" description="Pro residues" evidence="13">
    <location>
        <begin position="517"/>
        <end position="540"/>
    </location>
</feature>
<dbReference type="Pfam" id="PF00059">
    <property type="entry name" value="Lectin_C"/>
    <property type="match status" value="1"/>
</dbReference>
<dbReference type="InterPro" id="IPR000742">
    <property type="entry name" value="EGF"/>
</dbReference>
<dbReference type="GO" id="GO:0005975">
    <property type="term" value="P:carbohydrate metabolic process"/>
    <property type="evidence" value="ECO:0007669"/>
    <property type="project" value="InterPro"/>
</dbReference>
<keyword evidence="10" id="KW-0472">Membrane</keyword>
<dbReference type="InterPro" id="IPR029044">
    <property type="entry name" value="Nucleotide-diphossugar_trans"/>
</dbReference>
<evidence type="ECO:0000259" key="16">
    <source>
        <dbReference type="PROSITE" id="PS51233"/>
    </source>
</evidence>
<dbReference type="SMART" id="SM00034">
    <property type="entry name" value="CLECT"/>
    <property type="match status" value="1"/>
</dbReference>
<dbReference type="GO" id="GO:0004867">
    <property type="term" value="F:serine-type endopeptidase inhibitor activity"/>
    <property type="evidence" value="ECO:0007669"/>
    <property type="project" value="UniProtKB-KW"/>
</dbReference>
<dbReference type="AlphaFoldDB" id="A0AA39HG25"/>
<accession>A0AA39HG25</accession>
<dbReference type="Pfam" id="PF00094">
    <property type="entry name" value="VWD"/>
    <property type="match status" value="1"/>
</dbReference>
<comment type="similarity">
    <text evidence="3">Belongs to the glycosyltransferase 7 family.</text>
</comment>
<dbReference type="InterPro" id="IPR001304">
    <property type="entry name" value="C-type_lectin-like"/>
</dbReference>
<evidence type="ECO:0000256" key="11">
    <source>
        <dbReference type="ARBA" id="ARBA00023180"/>
    </source>
</evidence>
<evidence type="ECO:0000313" key="18">
    <source>
        <dbReference type="Proteomes" id="UP001175271"/>
    </source>
</evidence>
<reference evidence="17" key="1">
    <citation type="submission" date="2023-06" db="EMBL/GenBank/DDBJ databases">
        <title>Genomic analysis of the entomopathogenic nematode Steinernema hermaphroditum.</title>
        <authorList>
            <person name="Schwarz E.M."/>
            <person name="Heppert J.K."/>
            <person name="Baniya A."/>
            <person name="Schwartz H.T."/>
            <person name="Tan C.-H."/>
            <person name="Antoshechkin I."/>
            <person name="Sternberg P.W."/>
            <person name="Goodrich-Blair H."/>
            <person name="Dillman A.R."/>
        </authorList>
    </citation>
    <scope>NUCLEOTIDE SEQUENCE</scope>
    <source>
        <strain evidence="17">PS9179</strain>
        <tissue evidence="17">Whole animal</tissue>
    </source>
</reference>
<proteinExistence type="inferred from homology"/>
<dbReference type="CDD" id="cd00053">
    <property type="entry name" value="EGF"/>
    <property type="match status" value="1"/>
</dbReference>
<dbReference type="InterPro" id="IPR036084">
    <property type="entry name" value="Ser_inhib-like_sf"/>
</dbReference>
<dbReference type="InterPro" id="IPR003859">
    <property type="entry name" value="Galactosyl_T"/>
</dbReference>
<feature type="compositionally biased region" description="Low complexity" evidence="13">
    <location>
        <begin position="506"/>
        <end position="516"/>
    </location>
</feature>
<feature type="region of interest" description="Disordered" evidence="13">
    <location>
        <begin position="1"/>
        <end position="23"/>
    </location>
</feature>
<feature type="domain" description="EGF-like" evidence="14">
    <location>
        <begin position="540"/>
        <end position="576"/>
    </location>
</feature>
<evidence type="ECO:0000256" key="12">
    <source>
        <dbReference type="PROSITE-ProRule" id="PRU00076"/>
    </source>
</evidence>
<evidence type="ECO:0000256" key="5">
    <source>
        <dbReference type="ARBA" id="ARBA00022679"/>
    </source>
</evidence>
<dbReference type="GO" id="GO:0008378">
    <property type="term" value="F:galactosyltransferase activity"/>
    <property type="evidence" value="ECO:0007669"/>
    <property type="project" value="TreeGrafter"/>
</dbReference>
<feature type="region of interest" description="Disordered" evidence="13">
    <location>
        <begin position="474"/>
        <end position="540"/>
    </location>
</feature>
<dbReference type="InterPro" id="IPR016186">
    <property type="entry name" value="C-type_lectin-like/link_sf"/>
</dbReference>